<dbReference type="Proteomes" id="UP000270343">
    <property type="component" value="Unassembled WGS sequence"/>
</dbReference>
<organism evidence="2 3">
    <name type="scientific">Streptomyces klenkii</name>
    <dbReference type="NCBI Taxonomy" id="1420899"/>
    <lineage>
        <taxon>Bacteria</taxon>
        <taxon>Bacillati</taxon>
        <taxon>Actinomycetota</taxon>
        <taxon>Actinomycetes</taxon>
        <taxon>Kitasatosporales</taxon>
        <taxon>Streptomycetaceae</taxon>
        <taxon>Streptomyces</taxon>
    </lineage>
</organism>
<dbReference type="GO" id="GO:0016740">
    <property type="term" value="F:transferase activity"/>
    <property type="evidence" value="ECO:0007669"/>
    <property type="project" value="UniProtKB-KW"/>
</dbReference>
<gene>
    <name evidence="2" type="ORF">D7231_33740</name>
</gene>
<feature type="transmembrane region" description="Helical" evidence="1">
    <location>
        <begin position="185"/>
        <end position="206"/>
    </location>
</feature>
<accession>A0A3B0AI47</accession>
<keyword evidence="1" id="KW-1133">Transmembrane helix</keyword>
<evidence type="ECO:0000313" key="2">
    <source>
        <dbReference type="EMBL" id="RKN60011.1"/>
    </source>
</evidence>
<keyword evidence="1" id="KW-0812">Transmembrane</keyword>
<keyword evidence="1" id="KW-0472">Membrane</keyword>
<dbReference type="EMBL" id="RBAM01000035">
    <property type="protein sequence ID" value="RKN60011.1"/>
    <property type="molecule type" value="Genomic_DNA"/>
</dbReference>
<dbReference type="AlphaFoldDB" id="A0A3B0AI47"/>
<sequence>MAIFLGMELRDRDNFRSAPEQAAAFVTTLDRYADGDASVHTEIRATRAWFEDNAPRLGDSRYAVSAAVRHAERGEASAARERASNLTTYVVQDQAALNRDVSSWGTVTLWWTVAAAALVAPALWLRHRRQAGAAEIVEVVGRFAPRHPRWRRPVFVAASGAGYALFTAGFFAVTMAQQRGHKMPLAAQVLLLPGGLAALGAGFLVLRYSRPRSARGAVRALLADGRRPVLYLRSFADDHTAAQVDDGPNLNIHSREEQLAGVLGAFGPVIAVGKPGEPLPRLGAARFYLPLDDWQPVILRLMELSQLIVLSVGLGEGLWWELEQAVSSHPADKVVLLVPGRTAGVAERLDELLPVPSRLGEMSAGDGGPWISAVMAFGPGWTPHVCPVEPAAGAAPPRGGRVRRAYEASLGPMTVMTPARHVARAMKSALASAGVRRWAVIMRADMGMLVTLGKGFLALGALALPYRALQLAGFW</sequence>
<comment type="caution">
    <text evidence="2">The sequence shown here is derived from an EMBL/GenBank/DDBJ whole genome shotgun (WGS) entry which is preliminary data.</text>
</comment>
<evidence type="ECO:0000256" key="1">
    <source>
        <dbReference type="SAM" id="Phobius"/>
    </source>
</evidence>
<dbReference type="OrthoDB" id="7107981at2"/>
<evidence type="ECO:0000313" key="3">
    <source>
        <dbReference type="Proteomes" id="UP000270343"/>
    </source>
</evidence>
<feature type="transmembrane region" description="Helical" evidence="1">
    <location>
        <begin position="107"/>
        <end position="125"/>
    </location>
</feature>
<feature type="transmembrane region" description="Helical" evidence="1">
    <location>
        <begin position="154"/>
        <end position="173"/>
    </location>
</feature>
<keyword evidence="3" id="KW-1185">Reference proteome</keyword>
<keyword evidence="2" id="KW-0808">Transferase</keyword>
<feature type="transmembrane region" description="Helical" evidence="1">
    <location>
        <begin position="446"/>
        <end position="466"/>
    </location>
</feature>
<protein>
    <submittedName>
        <fullName evidence="2">Transferase</fullName>
    </submittedName>
</protein>
<reference evidence="2 3" key="1">
    <citation type="journal article" date="2015" name="Antonie Van Leeuwenhoek">
        <title>Streptomyces klenkii sp. nov., isolated from deep marine sediment.</title>
        <authorList>
            <person name="Veyisoglu A."/>
            <person name="Sahin N."/>
        </authorList>
    </citation>
    <scope>NUCLEOTIDE SEQUENCE [LARGE SCALE GENOMIC DNA]</scope>
    <source>
        <strain evidence="2 3">KCTC 29202</strain>
    </source>
</reference>
<name>A0A3B0AI47_9ACTN</name>
<proteinExistence type="predicted"/>